<dbReference type="PANTHER" id="PTHR47572:SF4">
    <property type="entry name" value="LACTONASE DRP35"/>
    <property type="match status" value="1"/>
</dbReference>
<dbReference type="SUPFAM" id="SSF63829">
    <property type="entry name" value="Calcium-dependent phosphotriesterase"/>
    <property type="match status" value="1"/>
</dbReference>
<evidence type="ECO:0000259" key="2">
    <source>
        <dbReference type="Pfam" id="PF08450"/>
    </source>
</evidence>
<protein>
    <recommendedName>
        <fullName evidence="2">SMP-30/Gluconolactonase/LRE-like region domain-containing protein</fullName>
    </recommendedName>
</protein>
<keyword evidence="4" id="KW-1185">Reference proteome</keyword>
<dbReference type="Gene3D" id="2.120.10.30">
    <property type="entry name" value="TolB, C-terminal domain"/>
    <property type="match status" value="1"/>
</dbReference>
<dbReference type="EMBL" id="BAABFO010000019">
    <property type="protein sequence ID" value="GAA4338404.1"/>
    <property type="molecule type" value="Genomic_DNA"/>
</dbReference>
<sequence length="327" mass="35148">MSSPSLPFLDPAACGWIGHGLVRPECVLATRTAGLFTADWRGGVAHLRPDGSQALYRAQPVDGEALKPNGIALRADGSFLLAHLGDGRGGVFELRRDGATRPLLTAVDGSDLPPTNFVHEDAAGRIWISVSTRLRPRALGYRAGCEDGFIVLLDRRGARIVADGLGYANEVALDPGGQWLYVNETFGRRLSRFRLLPGGDLGPRETVAVFGEGTFPDGLCFDAEGGAWVTSIVSNRLLRVAPDGSTRQWMEDADAAWLARVEQAFRGDAMGREHLDKVRSRRLRSTSSLAFGGEDLRTGYIGCLLGDAIAVVAMPVAGIPPVHWNYS</sequence>
<dbReference type="RefSeq" id="WP_345251208.1">
    <property type="nucleotide sequence ID" value="NZ_BAABFO010000019.1"/>
</dbReference>
<reference evidence="4" key="1">
    <citation type="journal article" date="2019" name="Int. J. Syst. Evol. Microbiol.">
        <title>The Global Catalogue of Microorganisms (GCM) 10K type strain sequencing project: providing services to taxonomists for standard genome sequencing and annotation.</title>
        <authorList>
            <consortium name="The Broad Institute Genomics Platform"/>
            <consortium name="The Broad Institute Genome Sequencing Center for Infectious Disease"/>
            <person name="Wu L."/>
            <person name="Ma J."/>
        </authorList>
    </citation>
    <scope>NUCLEOTIDE SEQUENCE [LARGE SCALE GENOMIC DNA]</scope>
    <source>
        <strain evidence="4">JCM 17666</strain>
    </source>
</reference>
<dbReference type="InterPro" id="IPR013658">
    <property type="entry name" value="SGL"/>
</dbReference>
<evidence type="ECO:0000313" key="4">
    <source>
        <dbReference type="Proteomes" id="UP001501671"/>
    </source>
</evidence>
<evidence type="ECO:0000256" key="1">
    <source>
        <dbReference type="ARBA" id="ARBA00022801"/>
    </source>
</evidence>
<accession>A0ABP8HF05</accession>
<gene>
    <name evidence="3" type="ORF">GCM10023144_35420</name>
</gene>
<proteinExistence type="predicted"/>
<dbReference type="Pfam" id="PF08450">
    <property type="entry name" value="SGL"/>
    <property type="match status" value="1"/>
</dbReference>
<dbReference type="InterPro" id="IPR011042">
    <property type="entry name" value="6-blade_b-propeller_TolB-like"/>
</dbReference>
<comment type="caution">
    <text evidence="3">The sequence shown here is derived from an EMBL/GenBank/DDBJ whole genome shotgun (WGS) entry which is preliminary data.</text>
</comment>
<evidence type="ECO:0000313" key="3">
    <source>
        <dbReference type="EMBL" id="GAA4338404.1"/>
    </source>
</evidence>
<organism evidence="3 4">
    <name type="scientific">Pigmentiphaga soli</name>
    <dbReference type="NCBI Taxonomy" id="1007095"/>
    <lineage>
        <taxon>Bacteria</taxon>
        <taxon>Pseudomonadati</taxon>
        <taxon>Pseudomonadota</taxon>
        <taxon>Betaproteobacteria</taxon>
        <taxon>Burkholderiales</taxon>
        <taxon>Alcaligenaceae</taxon>
        <taxon>Pigmentiphaga</taxon>
    </lineage>
</organism>
<dbReference type="Proteomes" id="UP001501671">
    <property type="component" value="Unassembled WGS sequence"/>
</dbReference>
<keyword evidence="1" id="KW-0378">Hydrolase</keyword>
<dbReference type="PANTHER" id="PTHR47572">
    <property type="entry name" value="LIPOPROTEIN-RELATED"/>
    <property type="match status" value="1"/>
</dbReference>
<dbReference type="InterPro" id="IPR051262">
    <property type="entry name" value="SMP-30/CGR1_Lactonase"/>
</dbReference>
<name>A0ABP8HF05_9BURK</name>
<feature type="domain" description="SMP-30/Gluconolactonase/LRE-like region" evidence="2">
    <location>
        <begin position="67"/>
        <end position="247"/>
    </location>
</feature>